<keyword evidence="6 7" id="KW-0472">Membrane</keyword>
<comment type="similarity">
    <text evidence="7">Belongs to the binding-protein-dependent transport system permease family.</text>
</comment>
<feature type="transmembrane region" description="Helical" evidence="7">
    <location>
        <begin position="106"/>
        <end position="127"/>
    </location>
</feature>
<evidence type="ECO:0000256" key="2">
    <source>
        <dbReference type="ARBA" id="ARBA00022448"/>
    </source>
</evidence>
<dbReference type="InterPro" id="IPR050901">
    <property type="entry name" value="BP-dep_ABC_trans_perm"/>
</dbReference>
<feature type="domain" description="ABC transmembrane type-1" evidence="8">
    <location>
        <begin position="71"/>
        <end position="262"/>
    </location>
</feature>
<dbReference type="AlphaFoldDB" id="A0A7Z2ZKE8"/>
<protein>
    <submittedName>
        <fullName evidence="9">Carbohydrate ABC transporter permease</fullName>
    </submittedName>
</protein>
<dbReference type="EMBL" id="CP051680">
    <property type="protein sequence ID" value="QJD82027.1"/>
    <property type="molecule type" value="Genomic_DNA"/>
</dbReference>
<evidence type="ECO:0000259" key="8">
    <source>
        <dbReference type="PROSITE" id="PS50928"/>
    </source>
</evidence>
<evidence type="ECO:0000256" key="7">
    <source>
        <dbReference type="RuleBase" id="RU363032"/>
    </source>
</evidence>
<feature type="transmembrane region" description="Helical" evidence="7">
    <location>
        <begin position="70"/>
        <end position="94"/>
    </location>
</feature>
<dbReference type="PANTHER" id="PTHR32243:SF18">
    <property type="entry name" value="INNER MEMBRANE ABC TRANSPORTER PERMEASE PROTEIN YCJP"/>
    <property type="match status" value="1"/>
</dbReference>
<accession>A0A7Z2ZKE8</accession>
<dbReference type="GO" id="GO:0005886">
    <property type="term" value="C:plasma membrane"/>
    <property type="evidence" value="ECO:0007669"/>
    <property type="project" value="UniProtKB-SubCell"/>
</dbReference>
<feature type="transmembrane region" description="Helical" evidence="7">
    <location>
        <begin position="139"/>
        <end position="162"/>
    </location>
</feature>
<evidence type="ECO:0000256" key="5">
    <source>
        <dbReference type="ARBA" id="ARBA00022989"/>
    </source>
</evidence>
<dbReference type="InterPro" id="IPR000515">
    <property type="entry name" value="MetI-like"/>
</dbReference>
<evidence type="ECO:0000313" key="10">
    <source>
        <dbReference type="Proteomes" id="UP000502248"/>
    </source>
</evidence>
<dbReference type="GO" id="GO:0055085">
    <property type="term" value="P:transmembrane transport"/>
    <property type="evidence" value="ECO:0007669"/>
    <property type="project" value="InterPro"/>
</dbReference>
<dbReference type="Gene3D" id="1.10.3720.10">
    <property type="entry name" value="MetI-like"/>
    <property type="match status" value="1"/>
</dbReference>
<keyword evidence="4 7" id="KW-0812">Transmembrane</keyword>
<dbReference type="PROSITE" id="PS50928">
    <property type="entry name" value="ABC_TM1"/>
    <property type="match status" value="1"/>
</dbReference>
<gene>
    <name evidence="9" type="ORF">HH215_01730</name>
</gene>
<organism evidence="9 10">
    <name type="scientific">Cohnella herbarum</name>
    <dbReference type="NCBI Taxonomy" id="2728023"/>
    <lineage>
        <taxon>Bacteria</taxon>
        <taxon>Bacillati</taxon>
        <taxon>Bacillota</taxon>
        <taxon>Bacilli</taxon>
        <taxon>Bacillales</taxon>
        <taxon>Paenibacillaceae</taxon>
        <taxon>Cohnella</taxon>
    </lineage>
</organism>
<dbReference type="PANTHER" id="PTHR32243">
    <property type="entry name" value="MALTOSE TRANSPORT SYSTEM PERMEASE-RELATED"/>
    <property type="match status" value="1"/>
</dbReference>
<evidence type="ECO:0000256" key="3">
    <source>
        <dbReference type="ARBA" id="ARBA00022475"/>
    </source>
</evidence>
<dbReference type="KEGG" id="cheb:HH215_01730"/>
<evidence type="ECO:0000313" key="9">
    <source>
        <dbReference type="EMBL" id="QJD82027.1"/>
    </source>
</evidence>
<dbReference type="CDD" id="cd06261">
    <property type="entry name" value="TM_PBP2"/>
    <property type="match status" value="1"/>
</dbReference>
<comment type="subcellular location">
    <subcellularLocation>
        <location evidence="1 7">Cell membrane</location>
        <topology evidence="1 7">Multi-pass membrane protein</topology>
    </subcellularLocation>
</comment>
<reference evidence="9 10" key="1">
    <citation type="submission" date="2020-04" db="EMBL/GenBank/DDBJ databases">
        <title>Genome sequencing of novel species.</title>
        <authorList>
            <person name="Heo J."/>
            <person name="Kim S.-J."/>
            <person name="Kim J.-S."/>
            <person name="Hong S.-B."/>
            <person name="Kwon S.-W."/>
        </authorList>
    </citation>
    <scope>NUCLEOTIDE SEQUENCE [LARGE SCALE GENOMIC DNA]</scope>
    <source>
        <strain evidence="9 10">MFER-1</strain>
    </source>
</reference>
<dbReference type="SUPFAM" id="SSF161098">
    <property type="entry name" value="MetI-like"/>
    <property type="match status" value="1"/>
</dbReference>
<name>A0A7Z2ZKE8_9BACL</name>
<feature type="transmembrane region" description="Helical" evidence="7">
    <location>
        <begin position="241"/>
        <end position="262"/>
    </location>
</feature>
<dbReference type="InterPro" id="IPR035906">
    <property type="entry name" value="MetI-like_sf"/>
</dbReference>
<keyword evidence="2 7" id="KW-0813">Transport</keyword>
<proteinExistence type="inferred from homology"/>
<keyword evidence="5 7" id="KW-1133">Transmembrane helix</keyword>
<dbReference type="Pfam" id="PF00528">
    <property type="entry name" value="BPD_transp_1"/>
    <property type="match status" value="1"/>
</dbReference>
<sequence>MMIKRMGSRIMFAVGIAALLFFSLFPFMQMLSTSLKSSDQLFTIPPVWIPKDITLSNFAAALRHQQFADYFLNSLFVSVVTCVLVIIVSVLAAYSFTRLEFPGRKFFLNVILVSQMFCISAIVIPLYKIVSSLGLLNSYPGLILAYMAFTVPVAVWLLRSFMLNIPIDMEESAMMEGASKLQAFIKVIVPILRPGIGATAAYVFLITWQEFLFSLVFMTDPSKRTLPIGIMDFKGQYETNWGTMMAASILISIPVFILFLVIQRQLISGLTEGATKG</sequence>
<keyword evidence="10" id="KW-1185">Reference proteome</keyword>
<dbReference type="RefSeq" id="WP_169278332.1">
    <property type="nucleotide sequence ID" value="NZ_CP051680.1"/>
</dbReference>
<feature type="transmembrane region" description="Helical" evidence="7">
    <location>
        <begin position="183"/>
        <end position="208"/>
    </location>
</feature>
<dbReference type="Proteomes" id="UP000502248">
    <property type="component" value="Chromosome"/>
</dbReference>
<evidence type="ECO:0000256" key="1">
    <source>
        <dbReference type="ARBA" id="ARBA00004651"/>
    </source>
</evidence>
<evidence type="ECO:0000256" key="4">
    <source>
        <dbReference type="ARBA" id="ARBA00022692"/>
    </source>
</evidence>
<keyword evidence="3" id="KW-1003">Cell membrane</keyword>
<evidence type="ECO:0000256" key="6">
    <source>
        <dbReference type="ARBA" id="ARBA00023136"/>
    </source>
</evidence>